<protein>
    <submittedName>
        <fullName evidence="3">Ricin-type beta-trefoil lectin domain protein</fullName>
    </submittedName>
</protein>
<feature type="region of interest" description="Disordered" evidence="1">
    <location>
        <begin position="392"/>
        <end position="426"/>
    </location>
</feature>
<proteinExistence type="predicted"/>
<keyword evidence="4" id="KW-1185">Reference proteome</keyword>
<dbReference type="SMART" id="SM00458">
    <property type="entry name" value="RICIN"/>
    <property type="match status" value="1"/>
</dbReference>
<feature type="compositionally biased region" description="Polar residues" evidence="1">
    <location>
        <begin position="570"/>
        <end position="580"/>
    </location>
</feature>
<gene>
    <name evidence="3" type="ORF">ACFSL4_00365</name>
</gene>
<dbReference type="Proteomes" id="UP001597261">
    <property type="component" value="Unassembled WGS sequence"/>
</dbReference>
<dbReference type="Gene3D" id="2.80.10.50">
    <property type="match status" value="1"/>
</dbReference>
<dbReference type="PROSITE" id="PS50231">
    <property type="entry name" value="RICIN_B_LECTIN"/>
    <property type="match status" value="1"/>
</dbReference>
<feature type="region of interest" description="Disordered" evidence="1">
    <location>
        <begin position="570"/>
        <end position="648"/>
    </location>
</feature>
<reference evidence="4" key="1">
    <citation type="journal article" date="2019" name="Int. J. Syst. Evol. Microbiol.">
        <title>The Global Catalogue of Microorganisms (GCM) 10K type strain sequencing project: providing services to taxonomists for standard genome sequencing and annotation.</title>
        <authorList>
            <consortium name="The Broad Institute Genomics Platform"/>
            <consortium name="The Broad Institute Genome Sequencing Center for Infectious Disease"/>
            <person name="Wu L."/>
            <person name="Ma J."/>
        </authorList>
    </citation>
    <scope>NUCLEOTIDE SEQUENCE [LARGE SCALE GENOMIC DNA]</scope>
    <source>
        <strain evidence="4">CGMCC 1.12470</strain>
    </source>
</reference>
<feature type="compositionally biased region" description="Basic residues" evidence="1">
    <location>
        <begin position="358"/>
        <end position="368"/>
    </location>
</feature>
<evidence type="ECO:0000256" key="1">
    <source>
        <dbReference type="SAM" id="MobiDB-lite"/>
    </source>
</evidence>
<feature type="region of interest" description="Disordered" evidence="1">
    <location>
        <begin position="278"/>
        <end position="368"/>
    </location>
</feature>
<evidence type="ECO:0000313" key="3">
    <source>
        <dbReference type="EMBL" id="MFD1656726.1"/>
    </source>
</evidence>
<dbReference type="SUPFAM" id="SSF50370">
    <property type="entry name" value="Ricin B-like lectins"/>
    <property type="match status" value="1"/>
</dbReference>
<dbReference type="RefSeq" id="WP_381076769.1">
    <property type="nucleotide sequence ID" value="NZ_JBHUDX010000001.1"/>
</dbReference>
<evidence type="ECO:0000313" key="4">
    <source>
        <dbReference type="Proteomes" id="UP001597261"/>
    </source>
</evidence>
<name>A0ABW4IJN4_9ACTN</name>
<evidence type="ECO:0000259" key="2">
    <source>
        <dbReference type="SMART" id="SM00458"/>
    </source>
</evidence>
<dbReference type="EMBL" id="JBHUDX010000001">
    <property type="protein sequence ID" value="MFD1656726.1"/>
    <property type="molecule type" value="Genomic_DNA"/>
</dbReference>
<feature type="compositionally biased region" description="Low complexity" evidence="1">
    <location>
        <begin position="588"/>
        <end position="620"/>
    </location>
</feature>
<dbReference type="InterPro" id="IPR035992">
    <property type="entry name" value="Ricin_B-like_lectins"/>
</dbReference>
<comment type="caution">
    <text evidence="3">The sequence shown here is derived from an EMBL/GenBank/DDBJ whole genome shotgun (WGS) entry which is preliminary data.</text>
</comment>
<dbReference type="Pfam" id="PF00652">
    <property type="entry name" value="Ricin_B_lectin"/>
    <property type="match status" value="1"/>
</dbReference>
<feature type="domain" description="Ricin B lectin" evidence="2">
    <location>
        <begin position="435"/>
        <end position="562"/>
    </location>
</feature>
<feature type="compositionally biased region" description="Low complexity" evidence="1">
    <location>
        <begin position="343"/>
        <end position="353"/>
    </location>
</feature>
<sequence>MKDGVPQNSPTPLPAYDATDEELAAELKKSGGRRPVHHPVGELLDRHWEAAFSYARLCTDGAHPAGMLTTAAFTRLFEESARQGGPTAAWRPQILVTVRRLAAEWDSDHRRTLLHPELRSHPGGGGRAAARLLPPENRRLVSRAFQRLTEPARCLLWHAEVEREELAAPAALLGIETAEAEIRLERARELLRAVCLDVHREFAPDEECRRYARLLDVSLHRGDSVLDPDLRRHMDGCIHCHHTAEQLEGFHQRLPLLLAEGVLGWGAQAYLATKTPRTEAVRTAKEPMAVPAGGEPLIDPADVRQELPAAGPRAPVDSTEPSRSSPAPVAVTIPSGGRRRAPRAAPGASGPRSTAAHKAPRRPSPHRRRLTLAVATVSALVLIPLALWSGARSGGDGRSRTGAPSGEPRPGAKESGSGSPSWVGAAADVPTGAFEGRLRNQGSGLCIGLDAKTAVATAEAVLVSCTSSMTQQWAYEADGLLRSVAAPDLCLDSHLGYSVQLTPCAGQSQPETRNVRYDFTLQGALVPRWDQDLALTPASSARGAGLVLKPRTEDDTQRWLADTSNTLRMQSVNWGTTAESATPEPRATGSHGTSSRGTGNGSRPTTSSPSPHPPGTCSSSYCPPNGQGGYGGGGGYGGQGGYGGGGGYDGYGGYGGWGGYGGGQYDADGGRR</sequence>
<organism evidence="3 4">
    <name type="scientific">Streptomyces caeni</name>
    <dbReference type="NCBI Taxonomy" id="2307231"/>
    <lineage>
        <taxon>Bacteria</taxon>
        <taxon>Bacillati</taxon>
        <taxon>Actinomycetota</taxon>
        <taxon>Actinomycetes</taxon>
        <taxon>Kitasatosporales</taxon>
        <taxon>Streptomycetaceae</taxon>
        <taxon>Streptomyces</taxon>
    </lineage>
</organism>
<feature type="compositionally biased region" description="Gly residues" evidence="1">
    <location>
        <begin position="626"/>
        <end position="648"/>
    </location>
</feature>
<accession>A0ABW4IJN4</accession>
<dbReference type="InterPro" id="IPR000772">
    <property type="entry name" value="Ricin_B_lectin"/>
</dbReference>